<accession>A0AAV7Q2C2</accession>
<name>A0AAV7Q2C2_PLEWA</name>
<keyword evidence="2" id="KW-1185">Reference proteome</keyword>
<dbReference type="InterPro" id="IPR012674">
    <property type="entry name" value="Calycin"/>
</dbReference>
<evidence type="ECO:0000313" key="2">
    <source>
        <dbReference type="Proteomes" id="UP001066276"/>
    </source>
</evidence>
<sequence length="178" mass="20557">MESQCYEVQHIVDPLDPSKITCKWLLVGKATTDHDVIDDEDDHWTNLFWDGENLRLEGGNSTFNWSVREVEVRGPKIIHKETGAFVTLIPTCMDCVLMKSEMSNKKTELYFFTRSGTLTESEIKKFKANARCLHLPNVHVYERAKPHIHNGSECDSMRHILDVFVPNKVQLARERNRG</sequence>
<protein>
    <submittedName>
        <fullName evidence="1">Uncharacterized protein</fullName>
    </submittedName>
</protein>
<organism evidence="1 2">
    <name type="scientific">Pleurodeles waltl</name>
    <name type="common">Iberian ribbed newt</name>
    <dbReference type="NCBI Taxonomy" id="8319"/>
    <lineage>
        <taxon>Eukaryota</taxon>
        <taxon>Metazoa</taxon>
        <taxon>Chordata</taxon>
        <taxon>Craniata</taxon>
        <taxon>Vertebrata</taxon>
        <taxon>Euteleostomi</taxon>
        <taxon>Amphibia</taxon>
        <taxon>Batrachia</taxon>
        <taxon>Caudata</taxon>
        <taxon>Salamandroidea</taxon>
        <taxon>Salamandridae</taxon>
        <taxon>Pleurodelinae</taxon>
        <taxon>Pleurodeles</taxon>
    </lineage>
</organism>
<reference evidence="1" key="1">
    <citation type="journal article" date="2022" name="bioRxiv">
        <title>Sequencing and chromosome-scale assembly of the giantPleurodeles waltlgenome.</title>
        <authorList>
            <person name="Brown T."/>
            <person name="Elewa A."/>
            <person name="Iarovenko S."/>
            <person name="Subramanian E."/>
            <person name="Araus A.J."/>
            <person name="Petzold A."/>
            <person name="Susuki M."/>
            <person name="Suzuki K.-i.T."/>
            <person name="Hayashi T."/>
            <person name="Toyoda A."/>
            <person name="Oliveira C."/>
            <person name="Osipova E."/>
            <person name="Leigh N.D."/>
            <person name="Simon A."/>
            <person name="Yun M.H."/>
        </authorList>
    </citation>
    <scope>NUCLEOTIDE SEQUENCE</scope>
    <source>
        <strain evidence="1">20211129_DDA</strain>
        <tissue evidence="1">Liver</tissue>
    </source>
</reference>
<proteinExistence type="predicted"/>
<dbReference type="Proteomes" id="UP001066276">
    <property type="component" value="Chromosome 6"/>
</dbReference>
<evidence type="ECO:0000313" key="1">
    <source>
        <dbReference type="EMBL" id="KAJ1134528.1"/>
    </source>
</evidence>
<dbReference type="EMBL" id="JANPWB010000010">
    <property type="protein sequence ID" value="KAJ1134528.1"/>
    <property type="molecule type" value="Genomic_DNA"/>
</dbReference>
<dbReference type="AlphaFoldDB" id="A0AAV7Q2C2"/>
<gene>
    <name evidence="1" type="ORF">NDU88_000979</name>
</gene>
<dbReference type="Gene3D" id="2.40.128.20">
    <property type="match status" value="1"/>
</dbReference>
<comment type="caution">
    <text evidence="1">The sequence shown here is derived from an EMBL/GenBank/DDBJ whole genome shotgun (WGS) entry which is preliminary data.</text>
</comment>